<feature type="transmembrane region" description="Helical" evidence="1">
    <location>
        <begin position="141"/>
        <end position="168"/>
    </location>
</feature>
<dbReference type="OrthoDB" id="9811044at2"/>
<keyword evidence="1" id="KW-0472">Membrane</keyword>
<feature type="transmembrane region" description="Helical" evidence="1">
    <location>
        <begin position="114"/>
        <end position="135"/>
    </location>
</feature>
<evidence type="ECO:0000256" key="1">
    <source>
        <dbReference type="SAM" id="Phobius"/>
    </source>
</evidence>
<dbReference type="HOGENOM" id="CLU_053247_2_0_7"/>
<dbReference type="InterPro" id="IPR052776">
    <property type="entry name" value="Chloro_ReproSupport/MetalTrans"/>
</dbReference>
<feature type="transmembrane region" description="Helical" evidence="1">
    <location>
        <begin position="180"/>
        <end position="198"/>
    </location>
</feature>
<organism evidence="2 3">
    <name type="scientific">Anaeromyxobacter dehalogenans (strain 2CP-C)</name>
    <dbReference type="NCBI Taxonomy" id="290397"/>
    <lineage>
        <taxon>Bacteria</taxon>
        <taxon>Pseudomonadati</taxon>
        <taxon>Myxococcota</taxon>
        <taxon>Myxococcia</taxon>
        <taxon>Myxococcales</taxon>
        <taxon>Cystobacterineae</taxon>
        <taxon>Anaeromyxobacteraceae</taxon>
        <taxon>Anaeromyxobacter</taxon>
    </lineage>
</organism>
<accession>Q2IN56</accession>
<dbReference type="PANTHER" id="PTHR33876:SF4">
    <property type="entry name" value="CHLOROPLAST PROTEIN FOR GROWTH AND FERTILITY 2"/>
    <property type="match status" value="1"/>
</dbReference>
<name>Q2IN56_ANADE</name>
<dbReference type="STRING" id="290397.Adeh_0462"/>
<dbReference type="Proteomes" id="UP000001935">
    <property type="component" value="Chromosome"/>
</dbReference>
<sequence>MTVALTAAGFGALHAVSGPDHLLSVAPLSVGRRRQAWRIGLVWGLGHAAGTAVAAAVLLALLSGAGLHVVDAWAERAAGLALVAMGAANLLALRRRRGMAAAGARDVRPAVFSVGLVHGVTGAAALLLVVPAVNAGASVKVLAILGFVAGSTAAMAALTAAIAALSAAAAPRLALATWRLPALASVVSVAVGIGWAIAA</sequence>
<keyword evidence="1" id="KW-0812">Transmembrane</keyword>
<gene>
    <name evidence="2" type="ordered locus">Adeh_0462</name>
</gene>
<dbReference type="PANTHER" id="PTHR33876">
    <property type="entry name" value="UNNAMED PRODUCT"/>
    <property type="match status" value="1"/>
</dbReference>
<evidence type="ECO:0000313" key="3">
    <source>
        <dbReference type="Proteomes" id="UP000001935"/>
    </source>
</evidence>
<dbReference type="AlphaFoldDB" id="Q2IN56"/>
<feature type="transmembrane region" description="Helical" evidence="1">
    <location>
        <begin position="73"/>
        <end position="93"/>
    </location>
</feature>
<evidence type="ECO:0000313" key="2">
    <source>
        <dbReference type="EMBL" id="ABC80238.1"/>
    </source>
</evidence>
<reference evidence="2 3" key="1">
    <citation type="submission" date="2006-01" db="EMBL/GenBank/DDBJ databases">
        <title>Complete sequence of Anaeromyxobacter dehalogenans 2CP-C.</title>
        <authorList>
            <consortium name="US DOE Joint Genome Institute"/>
            <person name="Copeland A."/>
            <person name="Lucas S."/>
            <person name="Lapidus A."/>
            <person name="Barry K."/>
            <person name="Detter J.C."/>
            <person name="Glavina T."/>
            <person name="Hammon N."/>
            <person name="Israni S."/>
            <person name="Pitluck S."/>
            <person name="Brettin T."/>
            <person name="Bruce D."/>
            <person name="Han C."/>
            <person name="Tapia R."/>
            <person name="Gilna P."/>
            <person name="Kiss H."/>
            <person name="Schmutz J."/>
            <person name="Larimer F."/>
            <person name="Land M."/>
            <person name="Kyrpides N."/>
            <person name="Anderson I."/>
            <person name="Sanford R.A."/>
            <person name="Ritalahti K.M."/>
            <person name="Thomas H.S."/>
            <person name="Kirby J.R."/>
            <person name="Zhulin I.B."/>
            <person name="Loeffler F.E."/>
            <person name="Richardson P."/>
        </authorList>
    </citation>
    <scope>NUCLEOTIDE SEQUENCE [LARGE SCALE GENOMIC DNA]</scope>
    <source>
        <strain evidence="2 3">2CP-C</strain>
    </source>
</reference>
<feature type="transmembrane region" description="Helical" evidence="1">
    <location>
        <begin position="41"/>
        <end position="67"/>
    </location>
</feature>
<dbReference type="RefSeq" id="WP_011419521.1">
    <property type="nucleotide sequence ID" value="NC_007760.1"/>
</dbReference>
<keyword evidence="1" id="KW-1133">Transmembrane helix</keyword>
<proteinExistence type="predicted"/>
<dbReference type="KEGG" id="ade:Adeh_0462"/>
<dbReference type="EMBL" id="CP000251">
    <property type="protein sequence ID" value="ABC80238.1"/>
    <property type="molecule type" value="Genomic_DNA"/>
</dbReference>
<dbReference type="eggNOG" id="COG2215">
    <property type="taxonomic scope" value="Bacteria"/>
</dbReference>
<protein>
    <recommendedName>
        <fullName evidence="4">High-affinity nickel-transporter</fullName>
    </recommendedName>
</protein>
<evidence type="ECO:0008006" key="4">
    <source>
        <dbReference type="Google" id="ProtNLM"/>
    </source>
</evidence>